<dbReference type="Proteomes" id="UP000076925">
    <property type="component" value="Unassembled WGS sequence"/>
</dbReference>
<sequence>MTTPSTVEVTISLFDPDLDEQELQEKVQNLLPQIREVDGVEEASLVEVQAAPEYAKGDGFVVGTVKAVIVAGSKALFDFLKERLSGKPIELTVKAPDGRELRIKAENEEKFTFAFEKAQEFLNTPR</sequence>
<name>A0A139WXA7_9CYAN</name>
<dbReference type="OrthoDB" id="532149at2"/>
<dbReference type="AlphaFoldDB" id="A0A139WXA7"/>
<gene>
    <name evidence="1" type="ORF">WA1_46235</name>
</gene>
<evidence type="ECO:0000313" key="1">
    <source>
        <dbReference type="EMBL" id="KYC37043.1"/>
    </source>
</evidence>
<organism evidence="1 2">
    <name type="scientific">Scytonema hofmannii PCC 7110</name>
    <dbReference type="NCBI Taxonomy" id="128403"/>
    <lineage>
        <taxon>Bacteria</taxon>
        <taxon>Bacillati</taxon>
        <taxon>Cyanobacteriota</taxon>
        <taxon>Cyanophyceae</taxon>
        <taxon>Nostocales</taxon>
        <taxon>Scytonemataceae</taxon>
        <taxon>Scytonema</taxon>
    </lineage>
</organism>
<protein>
    <submittedName>
        <fullName evidence="1">Sugar ABC transporter permease</fullName>
    </submittedName>
</protein>
<evidence type="ECO:0000313" key="2">
    <source>
        <dbReference type="Proteomes" id="UP000076925"/>
    </source>
</evidence>
<proteinExistence type="predicted"/>
<comment type="caution">
    <text evidence="1">The sequence shown here is derived from an EMBL/GenBank/DDBJ whole genome shotgun (WGS) entry which is preliminary data.</text>
</comment>
<reference evidence="1 2" key="1">
    <citation type="journal article" date="2013" name="Genome Biol. Evol.">
        <title>Genomes of Stigonematalean cyanobacteria (subsection V) and the evolution of oxygenic photosynthesis from prokaryotes to plastids.</title>
        <authorList>
            <person name="Dagan T."/>
            <person name="Roettger M."/>
            <person name="Stucken K."/>
            <person name="Landan G."/>
            <person name="Koch R."/>
            <person name="Major P."/>
            <person name="Gould S.B."/>
            <person name="Goremykin V.V."/>
            <person name="Rippka R."/>
            <person name="Tandeau de Marsac N."/>
            <person name="Gugger M."/>
            <person name="Lockhart P.J."/>
            <person name="Allen J.F."/>
            <person name="Brune I."/>
            <person name="Maus I."/>
            <person name="Puhler A."/>
            <person name="Martin W.F."/>
        </authorList>
    </citation>
    <scope>NUCLEOTIDE SEQUENCE [LARGE SCALE GENOMIC DNA]</scope>
    <source>
        <strain evidence="1 2">PCC 7110</strain>
    </source>
</reference>
<accession>A0A139WXA7</accession>
<dbReference type="RefSeq" id="WP_017744848.1">
    <property type="nucleotide sequence ID" value="NZ_KQ976354.1"/>
</dbReference>
<dbReference type="STRING" id="128403.WA1_46235"/>
<keyword evidence="2" id="KW-1185">Reference proteome</keyword>
<dbReference type="EMBL" id="ANNX02000047">
    <property type="protein sequence ID" value="KYC37043.1"/>
    <property type="molecule type" value="Genomic_DNA"/>
</dbReference>